<gene>
    <name evidence="2" type="ORF">F511_12842</name>
</gene>
<dbReference type="Proteomes" id="UP000250235">
    <property type="component" value="Unassembled WGS sequence"/>
</dbReference>
<sequence>MDRGFLRKTQPDLHSAVHVSRHRRSKCSATRIVIFFIIMDITSGPDDSHKYSYTSILRLGLAAGDTPDAPLLSPRDPRTEKLIQDPTHTSGSGVTRGPSDTLHSTYATELGQFPEDALSRSGVARGLTTKNPGTIRLSLFMQQDPRRSRRRYRPPEISAEICSSQPPNPSINTRRGFAGHTSGALGPVTCGCRYQEEAFSTFQHPDVRRGTRRTELVLPTWWWLSAEIIWLHHILSFFMKKKYCPTGQAS</sequence>
<evidence type="ECO:0000313" key="2">
    <source>
        <dbReference type="EMBL" id="KZV43197.1"/>
    </source>
</evidence>
<evidence type="ECO:0000313" key="3">
    <source>
        <dbReference type="Proteomes" id="UP000250235"/>
    </source>
</evidence>
<accession>A0A2Z7C9A8</accession>
<evidence type="ECO:0000256" key="1">
    <source>
        <dbReference type="SAM" id="MobiDB-lite"/>
    </source>
</evidence>
<keyword evidence="3" id="KW-1185">Reference proteome</keyword>
<dbReference type="AlphaFoldDB" id="A0A2Z7C9A8"/>
<organism evidence="2 3">
    <name type="scientific">Dorcoceras hygrometricum</name>
    <dbReference type="NCBI Taxonomy" id="472368"/>
    <lineage>
        <taxon>Eukaryota</taxon>
        <taxon>Viridiplantae</taxon>
        <taxon>Streptophyta</taxon>
        <taxon>Embryophyta</taxon>
        <taxon>Tracheophyta</taxon>
        <taxon>Spermatophyta</taxon>
        <taxon>Magnoliopsida</taxon>
        <taxon>eudicotyledons</taxon>
        <taxon>Gunneridae</taxon>
        <taxon>Pentapetalae</taxon>
        <taxon>asterids</taxon>
        <taxon>lamiids</taxon>
        <taxon>Lamiales</taxon>
        <taxon>Gesneriaceae</taxon>
        <taxon>Didymocarpoideae</taxon>
        <taxon>Trichosporeae</taxon>
        <taxon>Loxocarpinae</taxon>
        <taxon>Dorcoceras</taxon>
    </lineage>
</organism>
<proteinExistence type="predicted"/>
<dbReference type="EMBL" id="KQ998182">
    <property type="protein sequence ID" value="KZV43197.1"/>
    <property type="molecule type" value="Genomic_DNA"/>
</dbReference>
<reference evidence="2 3" key="1">
    <citation type="journal article" date="2015" name="Proc. Natl. Acad. Sci. U.S.A.">
        <title>The resurrection genome of Boea hygrometrica: A blueprint for survival of dehydration.</title>
        <authorList>
            <person name="Xiao L."/>
            <person name="Yang G."/>
            <person name="Zhang L."/>
            <person name="Yang X."/>
            <person name="Zhao S."/>
            <person name="Ji Z."/>
            <person name="Zhou Q."/>
            <person name="Hu M."/>
            <person name="Wang Y."/>
            <person name="Chen M."/>
            <person name="Xu Y."/>
            <person name="Jin H."/>
            <person name="Xiao X."/>
            <person name="Hu G."/>
            <person name="Bao F."/>
            <person name="Hu Y."/>
            <person name="Wan P."/>
            <person name="Li L."/>
            <person name="Deng X."/>
            <person name="Kuang T."/>
            <person name="Xiang C."/>
            <person name="Zhu J.K."/>
            <person name="Oliver M.J."/>
            <person name="He Y."/>
        </authorList>
    </citation>
    <scope>NUCLEOTIDE SEQUENCE [LARGE SCALE GENOMIC DNA]</scope>
    <source>
        <strain evidence="3">cv. XS01</strain>
    </source>
</reference>
<name>A0A2Z7C9A8_9LAMI</name>
<protein>
    <submittedName>
        <fullName evidence="2">Phospholipase D delta-like</fullName>
    </submittedName>
</protein>
<feature type="region of interest" description="Disordered" evidence="1">
    <location>
        <begin position="67"/>
        <end position="102"/>
    </location>
</feature>